<dbReference type="Proteomes" id="UP000274131">
    <property type="component" value="Unassembled WGS sequence"/>
</dbReference>
<accession>A0A0N4V1W8</accession>
<name>A0A0N4V1W8_ENTVE</name>
<dbReference type="Pfam" id="PF23154">
    <property type="entry name" value="KANSL3_1st"/>
    <property type="match status" value="1"/>
</dbReference>
<dbReference type="AlphaFoldDB" id="A0A0N4V1W8"/>
<dbReference type="GO" id="GO:0044545">
    <property type="term" value="C:NSL complex"/>
    <property type="evidence" value="ECO:0007669"/>
    <property type="project" value="TreeGrafter"/>
</dbReference>
<dbReference type="STRING" id="51028.A0A0N4V1W8"/>
<evidence type="ECO:0000313" key="4">
    <source>
        <dbReference type="WBParaSite" id="EVEC_0000396901-mRNA-1"/>
    </source>
</evidence>
<evidence type="ECO:0000313" key="3">
    <source>
        <dbReference type="Proteomes" id="UP000274131"/>
    </source>
</evidence>
<organism evidence="4">
    <name type="scientific">Enterobius vermicularis</name>
    <name type="common">Human pinworm</name>
    <dbReference type="NCBI Taxonomy" id="51028"/>
    <lineage>
        <taxon>Eukaryota</taxon>
        <taxon>Metazoa</taxon>
        <taxon>Ecdysozoa</taxon>
        <taxon>Nematoda</taxon>
        <taxon>Chromadorea</taxon>
        <taxon>Rhabditida</taxon>
        <taxon>Spirurina</taxon>
        <taxon>Oxyuridomorpha</taxon>
        <taxon>Oxyuroidea</taxon>
        <taxon>Oxyuridae</taxon>
        <taxon>Enterobius</taxon>
    </lineage>
</organism>
<protein>
    <submittedName>
        <fullName evidence="4">KAT8 regulatory NSL complex subunit 3</fullName>
    </submittedName>
</protein>
<dbReference type="WBParaSite" id="EVEC_0000396901-mRNA-1">
    <property type="protein sequence ID" value="EVEC_0000396901-mRNA-1"/>
    <property type="gene ID" value="EVEC_0000396901"/>
</dbReference>
<reference evidence="4" key="1">
    <citation type="submission" date="2017-02" db="UniProtKB">
        <authorList>
            <consortium name="WormBaseParasite"/>
        </authorList>
    </citation>
    <scope>IDENTIFICATION</scope>
</reference>
<gene>
    <name evidence="2" type="ORF">EVEC_LOCUS3677</name>
</gene>
<dbReference type="PANTHER" id="PTHR13136">
    <property type="entry name" value="TESTIS DEVELOPMENT PROTEIN PRTD"/>
    <property type="match status" value="1"/>
</dbReference>
<sequence>MPYFKRIAQRRKLNPLAIGLKSRSEDADQKIFYRELLLRGEELRRTDAEEELDVDTCVLPVGDDEFGFVNPAADIASAIERILPRPVVCNEDGEPIEITTDMIVENASGESQERLNVLREMIDVILGQYTADVTSSAIYGGASVEYSTILFNARQLRDRVFTFSEERRSSAQWAHRALLKQLPVSILATYINLLRYCKSVARYLVDILLKEQRDEDSINVANRLIMNFMNNKILDPQTASITKTLGKRHLDAVCLLAVDPYFAHLDYAPKIKAHEYIFKFEVGIYFFSIFIFRVLFPNSFGRVEQLRPCLPSSVEFSAAEVVEYLIDVVSKRLKELIKKYPSKKVVLAGWGTSCFINHEVVQSVPNVHAILDFAFPLKTVDGMRGDADDTFLLTYCPTLFVVGERALDCDTVEIQKLASRMRALSGVIVVGAANSNLQVSPLRFSIERFTQKTVHRALIDDVIDFLEMYCLKTPPASKLKPLSVVETSNADLSVMRGSTTSSRYIPKSRRQSDVGISTDVGKKRLTSRERWLL</sequence>
<feature type="domain" description="KANSL3 helical" evidence="1">
    <location>
        <begin position="68"/>
        <end position="235"/>
    </location>
</feature>
<keyword evidence="3" id="KW-1185">Reference proteome</keyword>
<proteinExistence type="predicted"/>
<dbReference type="PANTHER" id="PTHR13136:SF16">
    <property type="entry name" value="KAT8 REGULATORY NSL COMPLEX SUBUNIT 3"/>
    <property type="match status" value="1"/>
</dbReference>
<dbReference type="OrthoDB" id="6415022at2759"/>
<dbReference type="EMBL" id="UXUI01007656">
    <property type="protein sequence ID" value="VDD88534.1"/>
    <property type="molecule type" value="Genomic_DNA"/>
</dbReference>
<reference evidence="2 3" key="2">
    <citation type="submission" date="2018-10" db="EMBL/GenBank/DDBJ databases">
        <authorList>
            <consortium name="Pathogen Informatics"/>
        </authorList>
    </citation>
    <scope>NUCLEOTIDE SEQUENCE [LARGE SCALE GENOMIC DNA]</scope>
</reference>
<evidence type="ECO:0000313" key="2">
    <source>
        <dbReference type="EMBL" id="VDD88534.1"/>
    </source>
</evidence>
<dbReference type="GO" id="GO:0045944">
    <property type="term" value="P:positive regulation of transcription by RNA polymerase II"/>
    <property type="evidence" value="ECO:0007669"/>
    <property type="project" value="TreeGrafter"/>
</dbReference>
<dbReference type="InterPro" id="IPR056519">
    <property type="entry name" value="KANSL3_1st"/>
</dbReference>
<dbReference type="InterPro" id="IPR026555">
    <property type="entry name" value="NSL3/Tex30"/>
</dbReference>
<evidence type="ECO:0000259" key="1">
    <source>
        <dbReference type="Pfam" id="PF23154"/>
    </source>
</evidence>